<evidence type="ECO:0000313" key="3">
    <source>
        <dbReference type="Proteomes" id="UP000010473"/>
    </source>
</evidence>
<proteinExistence type="predicted"/>
<organism evidence="2 3">
    <name type="scientific">Stanieria cyanosphaera (strain ATCC 29371 / PCC 7437)</name>
    <dbReference type="NCBI Taxonomy" id="111780"/>
    <lineage>
        <taxon>Bacteria</taxon>
        <taxon>Bacillati</taxon>
        <taxon>Cyanobacteriota</taxon>
        <taxon>Cyanophyceae</taxon>
        <taxon>Pleurocapsales</taxon>
        <taxon>Dermocarpellaceae</taxon>
        <taxon>Stanieria</taxon>
    </lineage>
</organism>
<feature type="transmembrane region" description="Helical" evidence="1">
    <location>
        <begin position="7"/>
        <end position="25"/>
    </location>
</feature>
<dbReference type="AlphaFoldDB" id="K9XZB5"/>
<keyword evidence="3" id="KW-1185">Reference proteome</keyword>
<gene>
    <name evidence="2" type="ordered locus">Sta7437_4476</name>
</gene>
<dbReference type="eggNOG" id="ENOG5033F0K">
    <property type="taxonomic scope" value="Bacteria"/>
</dbReference>
<protein>
    <submittedName>
        <fullName evidence="2">Uncharacterized protein</fullName>
    </submittedName>
</protein>
<dbReference type="KEGG" id="scs:Sta7437_4476"/>
<dbReference type="RefSeq" id="WP_015195594.1">
    <property type="nucleotide sequence ID" value="NC_019748.1"/>
</dbReference>
<keyword evidence="1" id="KW-1133">Transmembrane helix</keyword>
<dbReference type="OrthoDB" id="573382at2"/>
<name>K9XZB5_STAC7</name>
<dbReference type="Proteomes" id="UP000010473">
    <property type="component" value="Chromosome"/>
</dbReference>
<evidence type="ECO:0000256" key="1">
    <source>
        <dbReference type="SAM" id="Phobius"/>
    </source>
</evidence>
<dbReference type="EMBL" id="CP003653">
    <property type="protein sequence ID" value="AFZ37940.1"/>
    <property type="molecule type" value="Genomic_DNA"/>
</dbReference>
<dbReference type="HOGENOM" id="CLU_1843893_0_0_3"/>
<accession>K9XZB5</accession>
<evidence type="ECO:0000313" key="2">
    <source>
        <dbReference type="EMBL" id="AFZ37940.1"/>
    </source>
</evidence>
<keyword evidence="1" id="KW-0812">Transmembrane</keyword>
<reference evidence="3" key="1">
    <citation type="journal article" date="2013" name="Proc. Natl. Acad. Sci. U.S.A.">
        <title>Improving the coverage of the cyanobacterial phylum using diversity-driven genome sequencing.</title>
        <authorList>
            <person name="Shih P.M."/>
            <person name="Wu D."/>
            <person name="Latifi A."/>
            <person name="Axen S.D."/>
            <person name="Fewer D.P."/>
            <person name="Talla E."/>
            <person name="Calteau A."/>
            <person name="Cai F."/>
            <person name="Tandeau de Marsac N."/>
            <person name="Rippka R."/>
            <person name="Herdman M."/>
            <person name="Sivonen K."/>
            <person name="Coursin T."/>
            <person name="Laurent T."/>
            <person name="Goodwin L."/>
            <person name="Nolan M."/>
            <person name="Davenport K.W."/>
            <person name="Han C.S."/>
            <person name="Rubin E.M."/>
            <person name="Eisen J.A."/>
            <person name="Woyke T."/>
            <person name="Gugger M."/>
            <person name="Kerfeld C.A."/>
        </authorList>
    </citation>
    <scope>NUCLEOTIDE SEQUENCE [LARGE SCALE GENOMIC DNA]</scope>
    <source>
        <strain evidence="3">ATCC 29371 / PCC 7437</strain>
    </source>
</reference>
<sequence length="139" mass="15787">MLKTSKYIFGTVVSLSLMVITYSIVTKAESQNNWLKKATGNYQSFIWNAGTLTRGTTEFNLVARNELIGSYTMREKHSTVSGALSECQSIKIGLISCRWNDKYGTGNLTIVFSKDFSNFNGYWNLENSQQKFPWRGSRL</sequence>
<keyword evidence="1" id="KW-0472">Membrane</keyword>
<dbReference type="STRING" id="111780.Sta7437_4476"/>